<dbReference type="AlphaFoldDB" id="A0A2A4A9I3"/>
<name>A0A2A4A9I3_RALPI</name>
<dbReference type="PANTHER" id="PTHR30267">
    <property type="entry name" value="PROTEIN KINASE PRKA"/>
    <property type="match status" value="1"/>
</dbReference>
<dbReference type="OrthoDB" id="9761914at2"/>
<evidence type="ECO:0000313" key="6">
    <source>
        <dbReference type="Proteomes" id="UP001189303"/>
    </source>
</evidence>
<dbReference type="InterPro" id="IPR010650">
    <property type="entry name" value="PrkA_C"/>
</dbReference>
<dbReference type="RefSeq" id="WP_004634293.1">
    <property type="nucleotide sequence ID" value="NZ_CABKQE010000003.1"/>
</dbReference>
<dbReference type="InterPro" id="IPR057741">
    <property type="entry name" value="YeaG"/>
</dbReference>
<organism evidence="4 5">
    <name type="scientific">Ralstonia pickettii</name>
    <name type="common">Burkholderia pickettii</name>
    <dbReference type="NCBI Taxonomy" id="329"/>
    <lineage>
        <taxon>Bacteria</taxon>
        <taxon>Pseudomonadati</taxon>
        <taxon>Pseudomonadota</taxon>
        <taxon>Betaproteobacteria</taxon>
        <taxon>Burkholderiales</taxon>
        <taxon>Burkholderiaceae</taxon>
        <taxon>Ralstonia</taxon>
    </lineage>
</organism>
<keyword evidence="4" id="KW-0418">Kinase</keyword>
<dbReference type="PIRSF" id="PIRSF000549">
    <property type="entry name" value="Ser_prot_kin"/>
    <property type="match status" value="1"/>
</dbReference>
<dbReference type="EMBL" id="PKQE01000009">
    <property type="protein sequence ID" value="PLC39939.1"/>
    <property type="molecule type" value="Genomic_DNA"/>
</dbReference>
<keyword evidence="4" id="KW-0808">Transferase</keyword>
<dbReference type="SMART" id="SM00763">
    <property type="entry name" value="AAA_PrkA"/>
    <property type="match status" value="1"/>
</dbReference>
<proteinExistence type="predicted"/>
<sequence length="640" mass="73463">MDIFRHYATRFEARKEDEYSIQEYLDICKKDSTAYATAAERMLTAIGQPELVDTHHDPRLSRLFFNKVIKIYPAFREFYGMEDTIEQIVSFFKHAAQGLEERKQILYLLGPPGGGKSSLAEKLKSLMEQIPIYALKGSPIHESPLGLFSPEEDGKILEEDYGIPRRYLNSIASPWAVKRLHEFNGDITRFRVVKLHPSVLSQIAISKTEPGDENNQDISSLVGKVDIRKLEDYPQDDPDAYSYSGGLCLANRGLLEFVEMFKAPIKVLHPLLTATQEGNYKGTEGFGAIPFDGVILAHSNEAEWQSFKSDRNNEAFLDRIYIVKVPYCLRVSDEVKIYDKLLRNSSLAAAPCAPNTLKMMAQFAVLTRIKEPENSNIFSKMRVYDGESLKDVDPKAKSYQEYRDFAGIDEGMTGLSTRFAFKVLSKVFNFDGTEVAANPVHLLYVLEQQIEREQFPPETESKLMSYIKEYLTSPYVEFIGKEIQTSYLESYSEYGQNIFDRYVVFADLWIQDQEYRDPNTGEILDRSALNDELEKVEKPAGISNPKDFRNEIVNFVLRARAKNGGKNPVWTSYEKLRAVIEKRMFSTTEDLLPVISFNAKSSHDDKEKHENFVNRMVEKGYTQKQVRLLVEWYLRVRKSS</sequence>
<reference evidence="3" key="2">
    <citation type="submission" date="2018-06" db="EMBL/GenBank/DDBJ databases">
        <authorList>
            <person name="O'Rourke A."/>
        </authorList>
    </citation>
    <scope>NUCLEOTIDE SEQUENCE</scope>
    <source>
        <strain evidence="3">132550021-3</strain>
    </source>
</reference>
<dbReference type="Proteomes" id="UP000234456">
    <property type="component" value="Unassembled WGS sequence"/>
</dbReference>
<dbReference type="Proteomes" id="UP001199322">
    <property type="component" value="Unassembled WGS sequence"/>
</dbReference>
<comment type="caution">
    <text evidence="4">The sequence shown here is derived from an EMBL/GenBank/DDBJ whole genome shotgun (WGS) entry which is preliminary data.</text>
</comment>
<dbReference type="Gene3D" id="3.40.50.300">
    <property type="entry name" value="P-loop containing nucleotide triphosphate hydrolases"/>
    <property type="match status" value="1"/>
</dbReference>
<dbReference type="EMBL" id="QGBI01000008">
    <property type="protein sequence ID" value="MBX3890285.1"/>
    <property type="molecule type" value="Genomic_DNA"/>
</dbReference>
<dbReference type="Pfam" id="PF08298">
    <property type="entry name" value="AAA_PrkA"/>
    <property type="match status" value="1"/>
</dbReference>
<dbReference type="InterPro" id="IPR016230">
    <property type="entry name" value="PrkA/YeaG"/>
</dbReference>
<gene>
    <name evidence="4" type="ORF">C0Q88_24890</name>
    <name evidence="3" type="ORF">DEE74_10450</name>
    <name evidence="2" type="ORF">R38712_02220</name>
</gene>
<evidence type="ECO:0000313" key="5">
    <source>
        <dbReference type="Proteomes" id="UP000234456"/>
    </source>
</evidence>
<dbReference type="Proteomes" id="UP001189303">
    <property type="component" value="Unassembled WGS sequence"/>
</dbReference>
<reference evidence="4 5" key="1">
    <citation type="submission" date="2017-12" db="EMBL/GenBank/DDBJ databases">
        <title>Draft genome sequence of Ralstonia pickettii 52.</title>
        <authorList>
            <person name="Zheng B."/>
        </authorList>
    </citation>
    <scope>NUCLEOTIDE SEQUENCE [LARGE SCALE GENOMIC DNA]</scope>
    <source>
        <strain evidence="4 5">52</strain>
    </source>
</reference>
<evidence type="ECO:0000313" key="3">
    <source>
        <dbReference type="EMBL" id="MBX3890285.1"/>
    </source>
</evidence>
<dbReference type="EMBL" id="CATWFT010000005">
    <property type="protein sequence ID" value="CAJ0724039.1"/>
    <property type="molecule type" value="Genomic_DNA"/>
</dbReference>
<evidence type="ECO:0000259" key="1">
    <source>
        <dbReference type="SMART" id="SM00763"/>
    </source>
</evidence>
<feature type="domain" description="PrkA AAA" evidence="1">
    <location>
        <begin position="19"/>
        <end position="376"/>
    </location>
</feature>
<evidence type="ECO:0000313" key="2">
    <source>
        <dbReference type="EMBL" id="CAJ0724039.1"/>
    </source>
</evidence>
<keyword evidence="6" id="KW-1185">Reference proteome</keyword>
<accession>A0A2A4A9I3</accession>
<dbReference type="PANTHER" id="PTHR30267:SF2">
    <property type="entry name" value="PROTEIN PRKA"/>
    <property type="match status" value="1"/>
</dbReference>
<protein>
    <submittedName>
        <fullName evidence="4">PrkA family serine protein kinase</fullName>
    </submittedName>
</protein>
<dbReference type="NCBIfam" id="NF011999">
    <property type="entry name" value="PRK15455.1"/>
    <property type="match status" value="1"/>
</dbReference>
<dbReference type="InterPro" id="IPR013153">
    <property type="entry name" value="Prk_AAA"/>
</dbReference>
<dbReference type="OMA" id="DFYGMED"/>
<dbReference type="SUPFAM" id="SSF52540">
    <property type="entry name" value="P-loop containing nucleoside triphosphate hydrolases"/>
    <property type="match status" value="1"/>
</dbReference>
<dbReference type="InterPro" id="IPR027417">
    <property type="entry name" value="P-loop_NTPase"/>
</dbReference>
<dbReference type="GO" id="GO:0004672">
    <property type="term" value="F:protein kinase activity"/>
    <property type="evidence" value="ECO:0007669"/>
    <property type="project" value="InterPro"/>
</dbReference>
<evidence type="ECO:0000313" key="4">
    <source>
        <dbReference type="EMBL" id="PLC39939.1"/>
    </source>
</evidence>
<reference evidence="2 6" key="3">
    <citation type="submission" date="2023-07" db="EMBL/GenBank/DDBJ databases">
        <authorList>
            <person name="Peeters C."/>
        </authorList>
    </citation>
    <scope>NUCLEOTIDE SEQUENCE [LARGE SCALE GENOMIC DNA]</scope>
    <source>
        <strain evidence="2 6">R-38712</strain>
    </source>
</reference>
<dbReference type="GeneID" id="61390092"/>
<dbReference type="Pfam" id="PF06798">
    <property type="entry name" value="PrkA"/>
    <property type="match status" value="1"/>
</dbReference>